<dbReference type="SUPFAM" id="SSF52540">
    <property type="entry name" value="P-loop containing nucleoside triphosphate hydrolases"/>
    <property type="match status" value="1"/>
</dbReference>
<dbReference type="EMBL" id="JAIZAY010000001">
    <property type="protein sequence ID" value="KAJ8051045.1"/>
    <property type="molecule type" value="Genomic_DNA"/>
</dbReference>
<feature type="domain" description="Immunoglobulin" evidence="2">
    <location>
        <begin position="32"/>
        <end position="133"/>
    </location>
</feature>
<proteinExistence type="predicted"/>
<dbReference type="PANTHER" id="PTHR46312">
    <property type="entry name" value="NACHT DOMAIN-CONTAINING PROTEIN"/>
    <property type="match status" value="1"/>
</dbReference>
<keyword evidence="1" id="KW-0732">Signal</keyword>
<feature type="domain" description="Immunoglobulin" evidence="2">
    <location>
        <begin position="250"/>
        <end position="350"/>
    </location>
</feature>
<evidence type="ECO:0000256" key="1">
    <source>
        <dbReference type="SAM" id="SignalP"/>
    </source>
</evidence>
<protein>
    <recommendedName>
        <fullName evidence="2">Immunoglobulin domain-containing protein</fullName>
    </recommendedName>
</protein>
<dbReference type="InterPro" id="IPR013783">
    <property type="entry name" value="Ig-like_fold"/>
</dbReference>
<accession>A0A9Q1HLW1</accession>
<evidence type="ECO:0000259" key="2">
    <source>
        <dbReference type="SMART" id="SM00409"/>
    </source>
</evidence>
<dbReference type="Gene3D" id="2.60.40.10">
    <property type="entry name" value="Immunoglobulins"/>
    <property type="match status" value="1"/>
</dbReference>
<feature type="chain" id="PRO_5040145061" description="Immunoglobulin domain-containing protein" evidence="1">
    <location>
        <begin position="23"/>
        <end position="1157"/>
    </location>
</feature>
<dbReference type="InterPro" id="IPR036179">
    <property type="entry name" value="Ig-like_dom_sf"/>
</dbReference>
<dbReference type="SMART" id="SM00409">
    <property type="entry name" value="IG"/>
    <property type="match status" value="2"/>
</dbReference>
<reference evidence="3" key="1">
    <citation type="submission" date="2021-10" db="EMBL/GenBank/DDBJ databases">
        <title>Tropical sea cucumber genome reveals ecological adaptation and Cuvierian tubules defense mechanism.</title>
        <authorList>
            <person name="Chen T."/>
        </authorList>
    </citation>
    <scope>NUCLEOTIDE SEQUENCE</scope>
    <source>
        <strain evidence="3">Nanhai2018</strain>
        <tissue evidence="3">Muscle</tissue>
    </source>
</reference>
<name>A0A9Q1HLW1_HOLLE</name>
<feature type="signal peptide" evidence="1">
    <location>
        <begin position="1"/>
        <end position="22"/>
    </location>
</feature>
<gene>
    <name evidence="3" type="ORF">HOLleu_04467</name>
</gene>
<dbReference type="Proteomes" id="UP001152320">
    <property type="component" value="Chromosome 1"/>
</dbReference>
<dbReference type="InterPro" id="IPR027417">
    <property type="entry name" value="P-loop_NTPase"/>
</dbReference>
<keyword evidence="4" id="KW-1185">Reference proteome</keyword>
<dbReference type="Gene3D" id="3.40.50.300">
    <property type="entry name" value="P-loop containing nucleotide triphosphate hydrolases"/>
    <property type="match status" value="1"/>
</dbReference>
<dbReference type="InterPro" id="IPR003599">
    <property type="entry name" value="Ig_sub"/>
</dbReference>
<evidence type="ECO:0000313" key="4">
    <source>
        <dbReference type="Proteomes" id="UP001152320"/>
    </source>
</evidence>
<sequence>MTIIDGMFALILLSFLSARVRCNDKPIKPKCFSPQYLQLGKTGFINCDFEETPYSVLWYTEVDFDTGTPTIRYQHNDIGGPGYESGEFSIQTNGSLIINKVDLKHDSVFTVAYAQSNEDLYDVIKVRTIVLVKPDVPFPSIAQCNRVSYKCYAEVVEPSLQCSVRGIRPNITLSLLIRTVYGDKNIPNHITVIPEGEGYTSSVTIRDVFHYSPVLALLVCKAFGLPGLLERNESTLLVLNNTVDITIVKSEQINIRDNKKMELNCANHDIGFAVWKKSSSSNNMDQELLLYSVIINERFTEIFDDDVSLGENISLLIHSTHVEHEGIYLCIFGDGLRDGVKAYNVTVIVPAYPLIKGCNQEQYCVLDADYEGNLTCTVKRIRPQVQLRWKTFSEVEKTLIAFTNQRMTVIKNGDTFDVTLVSQYHVKEKSPGKITVECEVVSSVQDLLGASMKMDLLFETGLLPTHQTSTSLTWIVPVCVTLILVLLVCGVIFLKWHQQRNTPSSDVGNEDEMAAVFTHDHSKRGTMTEQKKQFIKELQVKYKDLYDAVQPIPFIKDRLYCVDRVFVEGGVEYFDSIPGTKEQWADVGSYQNLFDDPRVKSKRRILEGEPGYGKSTVTLQFAYDWCNCIQTSPLRHVDILILLRLRQLGGVTSIYRAIKRILLPKDSLLTESDIKHILQNSHSTVILLDGFDEYPDQNSTKSDVISIIRMQMFQDFEVVLTTRSSVLPEKYPSSTKRLRLTGFDEKARRYYIRKAVVGDDDEDNIRKIEEYLEDKQILSDLCQVPLLFVIFAHMTHESEKFRELNSVTCLFRYMISCFHGHMRNKMDDENVRKCELVENEHRDLDKLAFEALSGQSQSIIWEKNKMQQLVGQDFYDQYIRIGILVEEESVNITDDPGTPITEHVQYKTEVRFYHKLFCEWYAAHYLSGCIEENPDFDLSINLKQLHPFDVQYLYRFACGLNSKAHKKIITYLKGIKGGNNFVILCFLEQTNEFDNVKDAIISLCYEGVVISGHDSLLLQRSSIQLLEIATKNSIPIEYVELHNCLHSVDISTPAVRTISGLTLTSRIQVKVLVVSLTNRKITENEYIAIVDYSSKCESLRELRIWGSAPPISFKLGPYLSILSSRNVSKDRWQYRIRKRRFRPNELRLCQRREEDRR</sequence>
<evidence type="ECO:0000313" key="3">
    <source>
        <dbReference type="EMBL" id="KAJ8051045.1"/>
    </source>
</evidence>
<dbReference type="SUPFAM" id="SSF48726">
    <property type="entry name" value="Immunoglobulin"/>
    <property type="match status" value="2"/>
</dbReference>
<dbReference type="AlphaFoldDB" id="A0A9Q1HLW1"/>
<dbReference type="Pfam" id="PF05729">
    <property type="entry name" value="NACHT"/>
    <property type="match status" value="1"/>
</dbReference>
<dbReference type="OrthoDB" id="10034282at2759"/>
<organism evidence="3 4">
    <name type="scientific">Holothuria leucospilota</name>
    <name type="common">Black long sea cucumber</name>
    <name type="synonym">Mertensiothuria leucospilota</name>
    <dbReference type="NCBI Taxonomy" id="206669"/>
    <lineage>
        <taxon>Eukaryota</taxon>
        <taxon>Metazoa</taxon>
        <taxon>Echinodermata</taxon>
        <taxon>Eleutherozoa</taxon>
        <taxon>Echinozoa</taxon>
        <taxon>Holothuroidea</taxon>
        <taxon>Aspidochirotacea</taxon>
        <taxon>Aspidochirotida</taxon>
        <taxon>Holothuriidae</taxon>
        <taxon>Holothuria</taxon>
    </lineage>
</organism>
<dbReference type="InterPro" id="IPR007111">
    <property type="entry name" value="NACHT_NTPase"/>
</dbReference>
<dbReference type="PANTHER" id="PTHR46312:SF2">
    <property type="entry name" value="NUCLEOTIDE-BINDING OLIGOMERIZATION DOMAIN-CONTAINING PROTEIN 2-LIKE"/>
    <property type="match status" value="1"/>
</dbReference>
<comment type="caution">
    <text evidence="3">The sequence shown here is derived from an EMBL/GenBank/DDBJ whole genome shotgun (WGS) entry which is preliminary data.</text>
</comment>